<comment type="subcellular location">
    <subcellularLocation>
        <location evidence="1">Secreted</location>
    </subcellularLocation>
</comment>
<keyword evidence="5" id="KW-0378">Hydrolase</keyword>
<dbReference type="GO" id="GO:0016787">
    <property type="term" value="F:hydrolase activity"/>
    <property type="evidence" value="ECO:0007669"/>
    <property type="project" value="UniProtKB-KW"/>
</dbReference>
<organism evidence="5 6">
    <name type="scientific">Kineococcus endophyticus</name>
    <dbReference type="NCBI Taxonomy" id="1181883"/>
    <lineage>
        <taxon>Bacteria</taxon>
        <taxon>Bacillati</taxon>
        <taxon>Actinomycetota</taxon>
        <taxon>Actinomycetes</taxon>
        <taxon>Kineosporiales</taxon>
        <taxon>Kineosporiaceae</taxon>
        <taxon>Kineococcus</taxon>
    </lineage>
</organism>
<dbReference type="PROSITE" id="PS51677">
    <property type="entry name" value="NODB"/>
    <property type="match status" value="1"/>
</dbReference>
<feature type="region of interest" description="Disordered" evidence="3">
    <location>
        <begin position="227"/>
        <end position="259"/>
    </location>
</feature>
<dbReference type="Proteomes" id="UP001555826">
    <property type="component" value="Unassembled WGS sequence"/>
</dbReference>
<dbReference type="EC" id="3.-.-.-" evidence="5"/>
<dbReference type="InterPro" id="IPR002509">
    <property type="entry name" value="NODB_dom"/>
</dbReference>
<dbReference type="SUPFAM" id="SSF88713">
    <property type="entry name" value="Glycoside hydrolase/deacetylase"/>
    <property type="match status" value="1"/>
</dbReference>
<dbReference type="Gene3D" id="3.20.20.370">
    <property type="entry name" value="Glycoside hydrolase/deacetylase"/>
    <property type="match status" value="1"/>
</dbReference>
<dbReference type="CDD" id="cd10918">
    <property type="entry name" value="CE4_NodB_like_5s_6s"/>
    <property type="match status" value="1"/>
</dbReference>
<keyword evidence="6" id="KW-1185">Reference proteome</keyword>
<evidence type="ECO:0000256" key="1">
    <source>
        <dbReference type="ARBA" id="ARBA00004613"/>
    </source>
</evidence>
<feature type="domain" description="NodB homology" evidence="4">
    <location>
        <begin position="60"/>
        <end position="259"/>
    </location>
</feature>
<gene>
    <name evidence="5" type="ORF">AB1207_11565</name>
</gene>
<feature type="region of interest" description="Disordered" evidence="3">
    <location>
        <begin position="190"/>
        <end position="214"/>
    </location>
</feature>
<dbReference type="RefSeq" id="WP_367638440.1">
    <property type="nucleotide sequence ID" value="NZ_JBFNQN010000007.1"/>
</dbReference>
<proteinExistence type="predicted"/>
<sequence length="259" mass="27654">MTAPFALMYHSVARRSPDPEGLCVPPDTLARQLDALQRRGLRGVSTGELMAAHRAGSARGLVGLTFDDGYTDFLDAAELLAERGFGATLYVVAGRFGGTNDWDGNGWPLLTASGVREVDALGVEVASHTLTHPHLPRCPPARLRAEVTDSRAVLEDLLGHEVPGFAYPFGDEDPAVVAAVADAGYRDAVRADTGAPSTPDFPDLTVPRSYAGPGDGPVRLAAKHLRHHLHARVHARRPAPSRRPAGGRDVPHRSPRSRP</sequence>
<reference evidence="5 6" key="1">
    <citation type="submission" date="2024-07" db="EMBL/GenBank/DDBJ databases">
        <authorList>
            <person name="Thanompreechachai J."/>
            <person name="Duangmal K."/>
        </authorList>
    </citation>
    <scope>NUCLEOTIDE SEQUENCE [LARGE SCALE GENOMIC DNA]</scope>
    <source>
        <strain evidence="5 6">KCTC 19886</strain>
    </source>
</reference>
<feature type="compositionally biased region" description="Basic residues" evidence="3">
    <location>
        <begin position="227"/>
        <end position="240"/>
    </location>
</feature>
<accession>A0ABV3P7L4</accession>
<evidence type="ECO:0000259" key="4">
    <source>
        <dbReference type="PROSITE" id="PS51677"/>
    </source>
</evidence>
<protein>
    <submittedName>
        <fullName evidence="5">Polysaccharide deacetylase family protein</fullName>
        <ecNumber evidence="5">3.-.-.-</ecNumber>
    </submittedName>
</protein>
<evidence type="ECO:0000313" key="5">
    <source>
        <dbReference type="EMBL" id="MEW9265388.1"/>
    </source>
</evidence>
<dbReference type="PANTHER" id="PTHR34216">
    <property type="match status" value="1"/>
</dbReference>
<comment type="caution">
    <text evidence="5">The sequence shown here is derived from an EMBL/GenBank/DDBJ whole genome shotgun (WGS) entry which is preliminary data.</text>
</comment>
<evidence type="ECO:0000256" key="3">
    <source>
        <dbReference type="SAM" id="MobiDB-lite"/>
    </source>
</evidence>
<dbReference type="InterPro" id="IPR011330">
    <property type="entry name" value="Glyco_hydro/deAcase_b/a-brl"/>
</dbReference>
<evidence type="ECO:0000256" key="2">
    <source>
        <dbReference type="ARBA" id="ARBA00022729"/>
    </source>
</evidence>
<name>A0ABV3P7L4_9ACTN</name>
<dbReference type="InterPro" id="IPR051398">
    <property type="entry name" value="Polysacch_Deacetylase"/>
</dbReference>
<keyword evidence="2" id="KW-0732">Signal</keyword>
<dbReference type="Pfam" id="PF01522">
    <property type="entry name" value="Polysacc_deac_1"/>
    <property type="match status" value="1"/>
</dbReference>
<evidence type="ECO:0000313" key="6">
    <source>
        <dbReference type="Proteomes" id="UP001555826"/>
    </source>
</evidence>
<dbReference type="PANTHER" id="PTHR34216:SF3">
    <property type="entry name" value="POLY-BETA-1,6-N-ACETYL-D-GLUCOSAMINE N-DEACETYLASE"/>
    <property type="match status" value="1"/>
</dbReference>
<dbReference type="EMBL" id="JBFNQN010000007">
    <property type="protein sequence ID" value="MEW9265388.1"/>
    <property type="molecule type" value="Genomic_DNA"/>
</dbReference>